<feature type="compositionally biased region" description="Polar residues" evidence="2">
    <location>
        <begin position="12"/>
        <end position="25"/>
    </location>
</feature>
<evidence type="ECO:0000256" key="1">
    <source>
        <dbReference type="SAM" id="Coils"/>
    </source>
</evidence>
<gene>
    <name evidence="3" type="ORF">ECRASSUSDP1_LOCUS6555</name>
</gene>
<dbReference type="EMBL" id="CAMPGE010006362">
    <property type="protein sequence ID" value="CAI2365205.1"/>
    <property type="molecule type" value="Genomic_DNA"/>
</dbReference>
<dbReference type="AlphaFoldDB" id="A0AAD1XC91"/>
<dbReference type="Proteomes" id="UP001295684">
    <property type="component" value="Unassembled WGS sequence"/>
</dbReference>
<sequence>MSRTTKLKEYNKANQNMTKNQSTDSFGRKRKYSRPKSCVKKHRSKSRMSISKHITRNVLPRAHETIALTSRCTSPQMALSSSQFSSCYKNKMQTKGLAQMVESLTESLKQKQKKLSKTREKRLKIKDERNGLKDEVTHLKKYVKQCNKREKELNDDLDKQRELAKEAIQTMEEMYLRFEKEKSYIQMKCQSDYDQKLQREKERFDQKIHIYKKVNFIASNDAKELSKDEINIDDPNSSIEYAKASVMLTKVYKINKSLQEEIDQLKAQILTKDKELKSKTTKITQQHQELSSLQTTLSTAQETIHSKDQALTSLNLKLEFLEQTHLAKANFFTNKEKSYKEKLASLQSYVDQIVVQGAQSQEMYDEKKQKWKMKEKKFISVIKSMKGSGESEWLNIYNNLMEQITSLKKDVDHLRVEKEILTKRSQIDSGRQAMVSLEGTNYISDKENIPTNVSDCGYDFTKI</sequence>
<feature type="coiled-coil region" evidence="1">
    <location>
        <begin position="101"/>
        <end position="181"/>
    </location>
</feature>
<feature type="compositionally biased region" description="Basic residues" evidence="2">
    <location>
        <begin position="28"/>
        <end position="46"/>
    </location>
</feature>
<feature type="region of interest" description="Disordered" evidence="2">
    <location>
        <begin position="1"/>
        <end position="50"/>
    </location>
</feature>
<comment type="caution">
    <text evidence="3">The sequence shown here is derived from an EMBL/GenBank/DDBJ whole genome shotgun (WGS) entry which is preliminary data.</text>
</comment>
<name>A0AAD1XC91_EUPCR</name>
<evidence type="ECO:0000313" key="3">
    <source>
        <dbReference type="EMBL" id="CAI2365205.1"/>
    </source>
</evidence>
<evidence type="ECO:0000256" key="2">
    <source>
        <dbReference type="SAM" id="MobiDB-lite"/>
    </source>
</evidence>
<proteinExistence type="predicted"/>
<keyword evidence="1" id="KW-0175">Coiled coil</keyword>
<accession>A0AAD1XC91</accession>
<protein>
    <submittedName>
        <fullName evidence="3">Uncharacterized protein</fullName>
    </submittedName>
</protein>
<feature type="compositionally biased region" description="Basic and acidic residues" evidence="2">
    <location>
        <begin position="1"/>
        <end position="11"/>
    </location>
</feature>
<feature type="coiled-coil region" evidence="1">
    <location>
        <begin position="397"/>
        <end position="424"/>
    </location>
</feature>
<feature type="coiled-coil region" evidence="1">
    <location>
        <begin position="248"/>
        <end position="275"/>
    </location>
</feature>
<organism evidence="3 4">
    <name type="scientific">Euplotes crassus</name>
    <dbReference type="NCBI Taxonomy" id="5936"/>
    <lineage>
        <taxon>Eukaryota</taxon>
        <taxon>Sar</taxon>
        <taxon>Alveolata</taxon>
        <taxon>Ciliophora</taxon>
        <taxon>Intramacronucleata</taxon>
        <taxon>Spirotrichea</taxon>
        <taxon>Hypotrichia</taxon>
        <taxon>Euplotida</taxon>
        <taxon>Euplotidae</taxon>
        <taxon>Moneuplotes</taxon>
    </lineage>
</organism>
<evidence type="ECO:0000313" key="4">
    <source>
        <dbReference type="Proteomes" id="UP001295684"/>
    </source>
</evidence>
<reference evidence="3" key="1">
    <citation type="submission" date="2023-07" db="EMBL/GenBank/DDBJ databases">
        <authorList>
            <consortium name="AG Swart"/>
            <person name="Singh M."/>
            <person name="Singh A."/>
            <person name="Seah K."/>
            <person name="Emmerich C."/>
        </authorList>
    </citation>
    <scope>NUCLEOTIDE SEQUENCE</scope>
    <source>
        <strain evidence="3">DP1</strain>
    </source>
</reference>
<keyword evidence="4" id="KW-1185">Reference proteome</keyword>